<keyword evidence="3" id="KW-1185">Reference proteome</keyword>
<accession>A0A4Y9LPA9</accession>
<dbReference type="EMBL" id="SPQT01000015">
    <property type="protein sequence ID" value="TFV45358.1"/>
    <property type="molecule type" value="Genomic_DNA"/>
</dbReference>
<organism evidence="2 3">
    <name type="scientific">Bradyrhizobium niftali</name>
    <dbReference type="NCBI Taxonomy" id="2560055"/>
    <lineage>
        <taxon>Bacteria</taxon>
        <taxon>Pseudomonadati</taxon>
        <taxon>Pseudomonadota</taxon>
        <taxon>Alphaproteobacteria</taxon>
        <taxon>Hyphomicrobiales</taxon>
        <taxon>Nitrobacteraceae</taxon>
        <taxon>Bradyrhizobium</taxon>
    </lineage>
</organism>
<feature type="domain" description="SnoaL-like" evidence="1">
    <location>
        <begin position="73"/>
        <end position="194"/>
    </location>
</feature>
<name>A0A4Y9LPA9_9BRAD</name>
<dbReference type="OrthoDB" id="9812295at2"/>
<evidence type="ECO:0000259" key="1">
    <source>
        <dbReference type="Pfam" id="PF13474"/>
    </source>
</evidence>
<sequence length="195" mass="21075">MTELKISRHLLGSAAAGGLVAATGIGSARARSAQNTFVFLSRAYMKPFSRVLIPLLLMAFGAVSARADDKADVLAANTQVEQAFTKLDVKAIEATWVQDGSVSVIHPASKAPILGWEGVQKSYADHPVRYKDFAVVMDNPQVTVKDNVAWVVGVEKVYAHRANGDVLDISALATNIFEKRGGKWLLVHHHASRMP</sequence>
<evidence type="ECO:0000313" key="3">
    <source>
        <dbReference type="Proteomes" id="UP000297966"/>
    </source>
</evidence>
<dbReference type="SUPFAM" id="SSF54427">
    <property type="entry name" value="NTF2-like"/>
    <property type="match status" value="1"/>
</dbReference>
<dbReference type="RefSeq" id="WP_135176425.1">
    <property type="nucleotide sequence ID" value="NZ_SPQT01000015.1"/>
</dbReference>
<dbReference type="PANTHER" id="PTHR34957:SF1">
    <property type="entry name" value="NUCLEAR TRANSPORT FACTOR 2 (NTF2) FAMILY PROTEIN"/>
    <property type="match status" value="1"/>
</dbReference>
<dbReference type="PANTHER" id="PTHR34957">
    <property type="entry name" value="NUCLEAR TRANSPORT FACTOR 2 (NTF2) FAMILY PROTEIN"/>
    <property type="match status" value="1"/>
</dbReference>
<proteinExistence type="predicted"/>
<protein>
    <submittedName>
        <fullName evidence="2">DUF4440 domain-containing protein</fullName>
    </submittedName>
</protein>
<dbReference type="Pfam" id="PF13474">
    <property type="entry name" value="SnoaL_3"/>
    <property type="match status" value="1"/>
</dbReference>
<reference evidence="2 3" key="1">
    <citation type="submission" date="2019-03" db="EMBL/GenBank/DDBJ databases">
        <title>Bradyrhizobium diversity isolated from nodules of Chamaecrista fasciculata.</title>
        <authorList>
            <person name="Klepa M.S."/>
            <person name="Urquiaga M.O."/>
            <person name="Hungria M."/>
            <person name="Delamuta J.R."/>
        </authorList>
    </citation>
    <scope>NUCLEOTIDE SEQUENCE [LARGE SCALE GENOMIC DNA]</scope>
    <source>
        <strain evidence="2 3">CNPSo 3448</strain>
    </source>
</reference>
<dbReference type="InterPro" id="IPR037401">
    <property type="entry name" value="SnoaL-like"/>
</dbReference>
<dbReference type="Proteomes" id="UP000297966">
    <property type="component" value="Unassembled WGS sequence"/>
</dbReference>
<dbReference type="AlphaFoldDB" id="A0A4Y9LPA9"/>
<dbReference type="Gene3D" id="3.10.450.50">
    <property type="match status" value="1"/>
</dbReference>
<dbReference type="InterPro" id="IPR032710">
    <property type="entry name" value="NTF2-like_dom_sf"/>
</dbReference>
<comment type="caution">
    <text evidence="2">The sequence shown here is derived from an EMBL/GenBank/DDBJ whole genome shotgun (WGS) entry which is preliminary data.</text>
</comment>
<evidence type="ECO:0000313" key="2">
    <source>
        <dbReference type="EMBL" id="TFV45358.1"/>
    </source>
</evidence>
<gene>
    <name evidence="2" type="ORF">E4K65_25240</name>
</gene>